<protein>
    <submittedName>
        <fullName evidence="4">ORF42L</fullName>
    </submittedName>
    <submittedName>
        <fullName evidence="3">Protein ORF42</fullName>
    </submittedName>
</protein>
<evidence type="ECO:0000313" key="6">
    <source>
        <dbReference type="Proteomes" id="UP000156776"/>
    </source>
</evidence>
<evidence type="ECO:0000313" key="3">
    <source>
        <dbReference type="EMBL" id="ABG42869.1"/>
    </source>
</evidence>
<dbReference type="EMBL" id="KJ627438">
    <property type="protein sequence ID" value="AIC32397.1"/>
    <property type="molecule type" value="Genomic_DNA"/>
</dbReference>
<accession>A3QML0</accession>
<evidence type="ECO:0000313" key="4">
    <source>
        <dbReference type="EMBL" id="AIC32397.1"/>
    </source>
</evidence>
<dbReference type="EMBL" id="DQ657948">
    <property type="protein sequence ID" value="ABG42869.1"/>
    <property type="molecule type" value="Genomic_DNA"/>
</dbReference>
<evidence type="ECO:0000313" key="7">
    <source>
        <dbReference type="Proteomes" id="UP000160099"/>
    </source>
</evidence>
<proteinExistence type="predicted"/>
<gene>
    <name evidence="4" type="ORF">CyHV3-GZ_ORF42L</name>
    <name evidence="3" type="ORF">CyHV3_ORF42</name>
</gene>
<sequence>MMAAAAAAVAGAELLNYYRQRRAYARSLLDHLEDNEEEPKRLLHRDLSARAYKPPKAPIFNEPDWKPKRVRRRLTVCTHPELGTVTFYNGRPVCVRLERTRRLWVSRYTAPHRSSSVGSGAHSVLIESGDLFKHRGRFTLVEAPGLLTASPRSGNRAVRVLPHVATVEDASSSPSTPGGGSGAQWLPENEWLCVRTFGTDSVRAGASLTFLLYLMDARQVFLARGAEECAAALASHVGDYYLDCAADRPWVAEAFAVRTRAQRALDLAGMARDPRWSPPLLVFDGHPEPVVTVGLRQPVLDDPSLDGYISRRGVSIVFDDPSEYPVLARQVPERTDLSPSAIAASGASVSRKNPWVETFRQGRVAAYCEKAGIVFARRDGFKPSRLFYTLYMRPYKRPVVVAASNAAPSTPATPSAAANSNPVPVVPLDEQKLGRNLAVIDMPETVSVEWLRFLCGLVECVACQGPTVLYVGRLDNAAVDTVFGALCAAGTARGWVYMHDWLLTVVRDQALVASTVTTTPVMEAVPNSVRGLWGAFDKSAAAVDFTGLETSRVEVTLRHRALTEHPSEFPGARLPDGSLYQVDGDDLEWDPSESDPLDADVYQDFRETQRDADLLEYLEERGLGECLDRQRVVARQAFGPTSYRRRRLRIFDWIVRLDGGRLTANDGLDFFLPRPNVRALLHTEDVQTHPYRRTVTINRPEMVRVGIKVLNRVVNRPRHELLQITGPRTCFGPDDTARRKWIRVNGWLGGLSSIEWTPSYKTPLFYYETDRVTKRRTVERELNDYQRALLYGEDDRRHFFGDWVGLVCSMLELDPEIMMIWCRACCSKFHAFAPKRRGLDSSMTEGAPIPYVRRLDHSALRPFKADRDVSEAVDSCHGDSTKNPQWAVYPVACRTVPIRRTTGTSQKQHAHIVNTLVNEHGYAAGLPEYAYELMEAYEYLLVGAFVLTRLKRTTLSVLLLDVGQLAAAADEILNTSWYTVESPQYFLVKHHTASYGSRLECLVALARRSCAWVQCDKGSALIHTADSALTRPPDARDLERDSSTYVRVILSVLLALFEYTKLDEDVWRRVIEPLVPEDDPARRITTTYLHTVEDALTREAALLAERLWRDVPLTLSEIDVSYGLCDVFWRLFSVYVGAVASYKRVPACVAVNSTVWDAAVPDDNNSFTGLPRVSCSGMAFSIKNPWNDRRHLFAIVSDLSRGSDGVVHRHIVLDDLTTIYTPDLDREMAILPAVEDRLSVRWKESYRECAVSYFDRQRDRTCETFLPDCLPEFLQAAVLESDPYTLRWTVEPRAKPSTTDAGRVADLVSTPFRYQTVAVPGHPLHRPHLGVPLPGRQRSFAVQSKKVYRYQVEYEPADLKVSVRSRGARGRGDAASVHTAPLPPSVQEFPDELELRVTSAPEDPSVDRYLRAFAARVVYDAGACRHLFTTVFLRPLESLDATLDAMETALPRTKNHGGWLLVEFREPDPGAAAGAPVTICEWRDGTTGAGIIGGTGDDTKKNLREPFALTLSVSCKARCLKPALVNCLLEKWREVRPALTVIRLDCSGVASECIEAVLTVNLAELPTFRCVVIQHPDELTLDAQLFRNLPFVDDVRPLQPERELVSQVGVTKASQRRRDVRDVYVAVDQMHRKTDLVKEVSQFISGENIELHWTAFEPNYKLSADENYIVVYDLGNRWTLSRIRELLKKSPLARAIVCLRSKRDTPSYSDMEGRLLVNFFRESPVVYLSKWLRTEPATAPVSRLGPTTVSFESYPDYGDFFDSVRRVNSDERKLQVLAMPAATGGRYFFAVDAQAPQRCVFEHALIRDHLESSLTLSSAKDHGVDSARARALMDANPSRWGWRPVEKLLEKKASPAVSRVRWYGPCLDTFERSSWRQARTLPRLLAPYLTLIDDLYPDAHHTATSTSYPSSTRVSHPSLGGEEGTEAELERTVRTVIAVDYSGSVDAVVTVSFDEFPDELSVKMVGPDVADAPVFAKTHKELLFHCIVRLYAMGCVSVLFEYDDEEAADAMMDALVRALKRFESEVGSRLALAAVGGYLNPPTELLDSDRDNRSRDAFRRFEEAFEDRWGPGSVWFCRDTWRESLCGSVALTPVSIDLIRSHRDYKRQLLAFPSPPQ</sequence>
<evidence type="ECO:0000256" key="1">
    <source>
        <dbReference type="SAM" id="MobiDB-lite"/>
    </source>
</evidence>
<dbReference type="Proteomes" id="UP000156776">
    <property type="component" value="Segment"/>
</dbReference>
<evidence type="ECO:0000313" key="2">
    <source>
        <dbReference type="EMBL" id="ABC55201.1"/>
    </source>
</evidence>
<dbReference type="GeneID" id="11266372"/>
<dbReference type="Proteomes" id="UP000160099">
    <property type="component" value="Segment"/>
</dbReference>
<dbReference type="Proteomes" id="UP000106924">
    <property type="component" value="Segment"/>
</dbReference>
<feature type="region of interest" description="Disordered" evidence="1">
    <location>
        <begin position="1903"/>
        <end position="1926"/>
    </location>
</feature>
<dbReference type="EMBL" id="DQ177346">
    <property type="protein sequence ID" value="ABC55201.1"/>
    <property type="molecule type" value="Genomic_DNA"/>
</dbReference>
<reference evidence="4 7" key="3">
    <citation type="journal article" date="2015" name="Vet. Microbiol.">
        <title>Whole-genome sequence of a novel Chinese cyprinid herpesvirus 3 isolate reveals the existence of a distinct European genotype in East Asia.</title>
        <authorList>
            <person name="Li W."/>
            <person name="Lee X."/>
            <person name="Weng S."/>
            <person name="He J."/>
            <person name="Dong C."/>
        </authorList>
    </citation>
    <scope>NUCLEOTIDE SEQUENCE [LARGE SCALE GENOMIC DNA]</scope>
    <source>
        <strain evidence="4">KHV-GZ11</strain>
    </source>
</reference>
<keyword evidence="6" id="KW-1185">Reference proteome</keyword>
<evidence type="ECO:0000313" key="5">
    <source>
        <dbReference type="Proteomes" id="UP000106924"/>
    </source>
</evidence>
<dbReference type="RefSeq" id="YP_001096077.1">
    <property type="nucleotide sequence ID" value="NC_009127.1"/>
</dbReference>
<feature type="compositionally biased region" description="Polar residues" evidence="1">
    <location>
        <begin position="1903"/>
        <end position="1915"/>
    </location>
</feature>
<reference evidence="3" key="2">
    <citation type="submission" date="2007-03" db="EMBL/GenBank/DDBJ databases">
        <title>Comparative genomics of carp herpesviruses.</title>
        <authorList>
            <person name="Davison A.J."/>
            <person name="Kurobe T."/>
            <person name="Gatherer D."/>
            <person name="Cunningham C."/>
            <person name="Waltzek T.B."/>
            <person name="Korf I."/>
            <person name="Fukuda H."/>
            <person name="Hedrick R.P."/>
        </authorList>
    </citation>
    <scope>NUCLEOTIDE SEQUENCE</scope>
    <source>
        <strain evidence="3">KHV-U</strain>
    </source>
</reference>
<dbReference type="KEGG" id="vg:11266372"/>
<reference evidence="5 6" key="1">
    <citation type="journal article" date="2007" name="J. Virol.">
        <title>Genome sequences of three koi herpesvirus isolates representing the expanding distribution of an emerging disease threatening koi and common carp worldwide.</title>
        <authorList>
            <person name="Aoki T."/>
            <person name="Hirono I."/>
            <person name="Kurokawa K."/>
            <person name="Fukuda H."/>
            <person name="Nahary R."/>
            <person name="Eldar A."/>
            <person name="Davison A.J."/>
            <person name="Waltzek T.B."/>
            <person name="Bercovier H."/>
            <person name="Hedrick R.P."/>
        </authorList>
    </citation>
    <scope>NUCLEOTIDE SEQUENCE [LARGE SCALE GENOMIC DNA]</scope>
    <source>
        <strain evidence="2">KHV-I</strain>
        <strain evidence="3 6">KHV-U</strain>
    </source>
</reference>
<name>A3QML0_CYHV3</name>
<organism evidence="2 5">
    <name type="scientific">Cyprinid herpesvirus 3</name>
    <name type="common">CyHV-3</name>
    <dbReference type="NCBI Taxonomy" id="180230"/>
    <lineage>
        <taxon>Viruses</taxon>
        <taxon>Duplodnaviria</taxon>
        <taxon>Heunggongvirae</taxon>
        <taxon>Peploviricota</taxon>
        <taxon>Herviviricetes</taxon>
        <taxon>Herpesvirales</taxon>
        <taxon>Alloherpesviridae</taxon>
        <taxon>Cyvirus</taxon>
        <taxon>Cyvirus cyprinidallo3</taxon>
    </lineage>
</organism>